<comment type="caution">
    <text evidence="7">The sequence shown here is derived from an EMBL/GenBank/DDBJ whole genome shotgun (WGS) entry which is preliminary data.</text>
</comment>
<evidence type="ECO:0000256" key="2">
    <source>
        <dbReference type="ARBA" id="ARBA00022664"/>
    </source>
</evidence>
<organism evidence="7 8">
    <name type="scientific">Camellia sinensis</name>
    <name type="common">Tea plant</name>
    <name type="synonym">Thea sinensis</name>
    <dbReference type="NCBI Taxonomy" id="4442"/>
    <lineage>
        <taxon>Eukaryota</taxon>
        <taxon>Viridiplantae</taxon>
        <taxon>Streptophyta</taxon>
        <taxon>Embryophyta</taxon>
        <taxon>Tracheophyta</taxon>
        <taxon>Spermatophyta</taxon>
        <taxon>Magnoliopsida</taxon>
        <taxon>eudicotyledons</taxon>
        <taxon>Gunneridae</taxon>
        <taxon>Pentapetalae</taxon>
        <taxon>asterids</taxon>
        <taxon>Ericales</taxon>
        <taxon>Theaceae</taxon>
        <taxon>Camellia</taxon>
    </lineage>
</organism>
<evidence type="ECO:0000313" key="8">
    <source>
        <dbReference type="Proteomes" id="UP000593564"/>
    </source>
</evidence>
<keyword evidence="8" id="KW-1185">Reference proteome</keyword>
<evidence type="ECO:0000256" key="3">
    <source>
        <dbReference type="ARBA" id="ARBA00023187"/>
    </source>
</evidence>
<feature type="compositionally biased region" description="Basic and acidic residues" evidence="5">
    <location>
        <begin position="35"/>
        <end position="52"/>
    </location>
</feature>
<dbReference type="InterPro" id="IPR000467">
    <property type="entry name" value="G_patch_dom"/>
</dbReference>
<keyword evidence="4" id="KW-0539">Nucleus</keyword>
<reference evidence="7 8" key="2">
    <citation type="submission" date="2020-07" db="EMBL/GenBank/DDBJ databases">
        <title>Genome assembly of wild tea tree DASZ reveals pedigree and selection history of tea varieties.</title>
        <authorList>
            <person name="Zhang W."/>
        </authorList>
    </citation>
    <scope>NUCLEOTIDE SEQUENCE [LARGE SCALE GENOMIC DNA]</scope>
    <source>
        <strain evidence="8">cv. G240</strain>
        <tissue evidence="7">Leaf</tissue>
    </source>
</reference>
<dbReference type="PROSITE" id="PS50174">
    <property type="entry name" value="G_PATCH"/>
    <property type="match status" value="1"/>
</dbReference>
<gene>
    <name evidence="7" type="ORF">HYC85_016816</name>
</gene>
<evidence type="ECO:0000313" key="7">
    <source>
        <dbReference type="EMBL" id="KAF5946588.1"/>
    </source>
</evidence>
<dbReference type="PANTHER" id="PTHR23340">
    <property type="entry name" value="ARGININE/SERINE RICH SPLICING FACTOR SF4/14"/>
    <property type="match status" value="1"/>
</dbReference>
<dbReference type="GO" id="GO:0003723">
    <property type="term" value="F:RNA binding"/>
    <property type="evidence" value="ECO:0007669"/>
    <property type="project" value="TreeGrafter"/>
</dbReference>
<evidence type="ECO:0000256" key="4">
    <source>
        <dbReference type="ARBA" id="ARBA00023242"/>
    </source>
</evidence>
<dbReference type="AlphaFoldDB" id="A0A7J7H4D8"/>
<dbReference type="InterPro" id="IPR040169">
    <property type="entry name" value="SUGP1/2"/>
</dbReference>
<sequence length="188" mass="20924">MDYEKDLVFGASHYGESSAPAGADRIAMMEFYMKKAAQEEKRKQPKQSKDEMPPPASLQAAPSKKGHHMGDYIPQEELEKFLATCNDAAARKAARESAERAKIQSDNVGHKLLSKMGWKEGEGLGSSKSGIADPIMAGNVKLNNLGVGAHQPGEVTPEDDIYEQYKKRMMLGYRYRPNPLNNPRKSYY</sequence>
<evidence type="ECO:0000259" key="6">
    <source>
        <dbReference type="PROSITE" id="PS50174"/>
    </source>
</evidence>
<evidence type="ECO:0000256" key="5">
    <source>
        <dbReference type="SAM" id="MobiDB-lite"/>
    </source>
</evidence>
<dbReference type="EMBL" id="JACBKZ010000007">
    <property type="protein sequence ID" value="KAF5946588.1"/>
    <property type="molecule type" value="Genomic_DNA"/>
</dbReference>
<dbReference type="GO" id="GO:0005654">
    <property type="term" value="C:nucleoplasm"/>
    <property type="evidence" value="ECO:0007669"/>
    <property type="project" value="TreeGrafter"/>
</dbReference>
<comment type="subcellular location">
    <subcellularLocation>
        <location evidence="1">Nucleus</location>
    </subcellularLocation>
</comment>
<dbReference type="Proteomes" id="UP000593564">
    <property type="component" value="Unassembled WGS sequence"/>
</dbReference>
<feature type="domain" description="G-patch" evidence="6">
    <location>
        <begin position="105"/>
        <end position="152"/>
    </location>
</feature>
<dbReference type="GO" id="GO:0008380">
    <property type="term" value="P:RNA splicing"/>
    <property type="evidence" value="ECO:0007669"/>
    <property type="project" value="UniProtKB-KW"/>
</dbReference>
<dbReference type="PANTHER" id="PTHR23340:SF0">
    <property type="entry name" value="SURP AND G-PATCH DOMAIN-CONTAINING PROTEIN 1 ISOFORM X1"/>
    <property type="match status" value="1"/>
</dbReference>
<accession>A0A7J7H4D8</accession>
<dbReference type="GO" id="GO:0006397">
    <property type="term" value="P:mRNA processing"/>
    <property type="evidence" value="ECO:0007669"/>
    <property type="project" value="UniProtKB-KW"/>
</dbReference>
<dbReference type="SMART" id="SM00443">
    <property type="entry name" value="G_patch"/>
    <property type="match status" value="1"/>
</dbReference>
<evidence type="ECO:0000256" key="1">
    <source>
        <dbReference type="ARBA" id="ARBA00004123"/>
    </source>
</evidence>
<name>A0A7J7H4D8_CAMSI</name>
<dbReference type="Pfam" id="PF01585">
    <property type="entry name" value="G-patch"/>
    <property type="match status" value="1"/>
</dbReference>
<protein>
    <recommendedName>
        <fullName evidence="6">G-patch domain-containing protein</fullName>
    </recommendedName>
</protein>
<keyword evidence="3" id="KW-0508">mRNA splicing</keyword>
<reference evidence="8" key="1">
    <citation type="journal article" date="2020" name="Nat. Commun.">
        <title>Genome assembly of wild tea tree DASZ reveals pedigree and selection history of tea varieties.</title>
        <authorList>
            <person name="Zhang W."/>
            <person name="Zhang Y."/>
            <person name="Qiu H."/>
            <person name="Guo Y."/>
            <person name="Wan H."/>
            <person name="Zhang X."/>
            <person name="Scossa F."/>
            <person name="Alseekh S."/>
            <person name="Zhang Q."/>
            <person name="Wang P."/>
            <person name="Xu L."/>
            <person name="Schmidt M.H."/>
            <person name="Jia X."/>
            <person name="Li D."/>
            <person name="Zhu A."/>
            <person name="Guo F."/>
            <person name="Chen W."/>
            <person name="Ni D."/>
            <person name="Usadel B."/>
            <person name="Fernie A.R."/>
            <person name="Wen W."/>
        </authorList>
    </citation>
    <scope>NUCLEOTIDE SEQUENCE [LARGE SCALE GENOMIC DNA]</scope>
    <source>
        <strain evidence="8">cv. G240</strain>
    </source>
</reference>
<feature type="region of interest" description="Disordered" evidence="5">
    <location>
        <begin position="35"/>
        <end position="73"/>
    </location>
</feature>
<keyword evidence="2" id="KW-0507">mRNA processing</keyword>
<proteinExistence type="predicted"/>